<dbReference type="InterPro" id="IPR011009">
    <property type="entry name" value="Kinase-like_dom_sf"/>
</dbReference>
<protein>
    <recommendedName>
        <fullName evidence="3">Protein kinase domain-containing protein</fullName>
    </recommendedName>
</protein>
<organism evidence="1 2">
    <name type="scientific">Hypsizygus marmoreus</name>
    <name type="common">White beech mushroom</name>
    <name type="synonym">Agaricus marmoreus</name>
    <dbReference type="NCBI Taxonomy" id="39966"/>
    <lineage>
        <taxon>Eukaryota</taxon>
        <taxon>Fungi</taxon>
        <taxon>Dikarya</taxon>
        <taxon>Basidiomycota</taxon>
        <taxon>Agaricomycotina</taxon>
        <taxon>Agaricomycetes</taxon>
        <taxon>Agaricomycetidae</taxon>
        <taxon>Agaricales</taxon>
        <taxon>Tricholomatineae</taxon>
        <taxon>Lyophyllaceae</taxon>
        <taxon>Hypsizygus</taxon>
    </lineage>
</organism>
<evidence type="ECO:0008006" key="3">
    <source>
        <dbReference type="Google" id="ProtNLM"/>
    </source>
</evidence>
<dbReference type="EMBL" id="LUEZ02000013">
    <property type="protein sequence ID" value="RDB27926.1"/>
    <property type="molecule type" value="Genomic_DNA"/>
</dbReference>
<accession>A0A369KAH8</accession>
<dbReference type="InParanoid" id="A0A369KAH8"/>
<dbReference type="AlphaFoldDB" id="A0A369KAH8"/>
<dbReference type="Proteomes" id="UP000076154">
    <property type="component" value="Unassembled WGS sequence"/>
</dbReference>
<keyword evidence="2" id="KW-1185">Reference proteome</keyword>
<evidence type="ECO:0000313" key="2">
    <source>
        <dbReference type="Proteomes" id="UP000076154"/>
    </source>
</evidence>
<proteinExistence type="predicted"/>
<sequence length="381" mass="43497">MMPDAQELLQLALPHNPGVDPNIFLGELVGNEPFWAALQPFLSSRGYTLRPRYHPDWVPSWINHPKPLRDLTAFEDALTIDCANLMDATRTYDGLKVVFKSVDTATEEIDVVQYLNSPMLPADPRNRTVQILEIIPLPGNATRALIVMPLLYPFDRLPFRRVGEFAEVVHQLLQVSLNNHVSMAGLILLPRALNSYMNIILHIGIMCALSRLSKSQYILGMLATSTSLDASRVIPRGFHFMNQRAHDGVSPDFKWRERWSVRPVQYYFIDFGLSQRYSPGQVNIRDTGIFGQDRSVPEHSLSIPYDPFKSDVYQLGNVILQVIRDYKGLEAFLPLGQAMTRANPDERPSASEALRHFEKLPLGWWACRRYVRRQLACHLYT</sequence>
<evidence type="ECO:0000313" key="1">
    <source>
        <dbReference type="EMBL" id="RDB27926.1"/>
    </source>
</evidence>
<reference evidence="1" key="1">
    <citation type="submission" date="2018-04" db="EMBL/GenBank/DDBJ databases">
        <title>Whole genome sequencing of Hypsizygus marmoreus.</title>
        <authorList>
            <person name="Choi I.-G."/>
            <person name="Min B."/>
            <person name="Kim J.-G."/>
            <person name="Kim S."/>
            <person name="Oh Y.-L."/>
            <person name="Kong W.-S."/>
            <person name="Park H."/>
            <person name="Jeong J."/>
            <person name="Song E.-S."/>
        </authorList>
    </citation>
    <scope>NUCLEOTIDE SEQUENCE [LARGE SCALE GENOMIC DNA]</scope>
    <source>
        <strain evidence="1">51987-8</strain>
    </source>
</reference>
<dbReference type="OrthoDB" id="5987198at2759"/>
<name>A0A369KAH8_HYPMA</name>
<comment type="caution">
    <text evidence="1">The sequence shown here is derived from an EMBL/GenBank/DDBJ whole genome shotgun (WGS) entry which is preliminary data.</text>
</comment>
<dbReference type="Gene3D" id="1.10.510.10">
    <property type="entry name" value="Transferase(Phosphotransferase) domain 1"/>
    <property type="match status" value="1"/>
</dbReference>
<gene>
    <name evidence="1" type="ORF">Hypma_002143</name>
</gene>
<dbReference type="SUPFAM" id="SSF56112">
    <property type="entry name" value="Protein kinase-like (PK-like)"/>
    <property type="match status" value="1"/>
</dbReference>